<evidence type="ECO:0000313" key="2">
    <source>
        <dbReference type="Proteomes" id="UP000321949"/>
    </source>
</evidence>
<dbReference type="Proteomes" id="UP000321949">
    <property type="component" value="Unassembled WGS sequence"/>
</dbReference>
<reference evidence="1 2" key="1">
    <citation type="submission" date="2019-08" db="EMBL/GenBank/DDBJ databases">
        <authorList>
            <person name="Dong K."/>
        </authorList>
    </citation>
    <scope>NUCLEOTIDE SEQUENCE [LARGE SCALE GENOMIC DNA]</scope>
    <source>
        <strain evidence="1 2">K-1</strain>
    </source>
</reference>
<accession>A0A5C8HSN6</accession>
<name>A0A5C8HSN6_9MICO</name>
<protein>
    <recommendedName>
        <fullName evidence="3">M6 family metalloprotease domain-containing protein</fullName>
    </recommendedName>
</protein>
<organism evidence="1 2">
    <name type="scientific">Microbacterium saccharophilum</name>
    <dbReference type="NCBI Taxonomy" id="1213358"/>
    <lineage>
        <taxon>Bacteria</taxon>
        <taxon>Bacillati</taxon>
        <taxon>Actinomycetota</taxon>
        <taxon>Actinomycetes</taxon>
        <taxon>Micrococcales</taxon>
        <taxon>Microbacteriaceae</taxon>
        <taxon>Microbacterium</taxon>
    </lineage>
</organism>
<dbReference type="SUPFAM" id="SSF55486">
    <property type="entry name" value="Metalloproteases ('zincins'), catalytic domain"/>
    <property type="match status" value="1"/>
</dbReference>
<evidence type="ECO:0008006" key="3">
    <source>
        <dbReference type="Google" id="ProtNLM"/>
    </source>
</evidence>
<proteinExistence type="predicted"/>
<keyword evidence="2" id="KW-1185">Reference proteome</keyword>
<evidence type="ECO:0000313" key="1">
    <source>
        <dbReference type="EMBL" id="TXK08809.1"/>
    </source>
</evidence>
<dbReference type="AlphaFoldDB" id="A0A5C8HSN6"/>
<dbReference type="OrthoDB" id="275270at2"/>
<dbReference type="RefSeq" id="WP_147051409.1">
    <property type="nucleotide sequence ID" value="NZ_BKAH01000019.1"/>
</dbReference>
<sequence length="1183" mass="128502">MLYTVDTLRRIGGFILARDASGRTLSLLSSDMNLVSEWSLPRGSQVLTSPSATTMLLRRGATGNWTWSDVQVVSDRLRPDLNRYVIDEDKSKTFIGQQMQTLSWGQPSTPTKIKALVLPVMEGKQSFSSPDLAGFAAYLRRVMESSVRDYYVENSFGKLTDVTVDVFAGNVGPIGRPLVLARPHLADYYFPAYDPGRLEMTLTGLTGSETVEFDGRERLTVQANPLKGGPAGKAITLSMFALALRVDHDLFPVQVKFLGSERLTINVTLPDGTAKSLTLSFPAKTIDIADTNQISGRLGELATYLDAVMAAAETAAGIPARIFASPKVARVPAVSMQFGALVVTWTAAKATGVRTRVLSAVASTPGGDPLGLSTALVGVIPVTSTGRLGRSLELAALLGQDAAGAGYNDRYLENPTATFSGGTLKSTISIATRYGGPGASVTLTSSSELSTLFSSSLSVPNSATTANSATALRDRSELYEDALSAAVQRLRDAKRATNLFAGYTCVLVLPVEPSAVAPGDPAAPLATELWSVTNLHRPFGFRGAENITTVIDRVDKSIQVQSAWALVFMASGRPDTALIVHEVGHALGFDDLYHQNGYRDELAYLGSWAMMDDHGLMPHHCGYHKLQAMWIPDGAGTPADYGRVLPIALPEADRTTTTDFLLVPVELWRDSLVASARTAFGVPDTVPVVQLGRIDLGGDGATFGLIEAHQPGARFSRSLPIATGGVLITNGISWSLDQRFAMNGWYRRPVQWLNPANVLQNAGDTFDLARAPELAVKGVKVAVKDRRLVEGDAQVYLVSVTRENAEFVDLYFENPPVYYKNPDLWVDWQGNNAPTATDLVPFHQPGQPVDQGEPIRVPAKEYEPHWVVARVRNRGRVKALDVKLNFYYFEPPGGGDGQRPMDVNNLSAYHLIGSVTRPEIAGMNAPDLALRQWDVPAGFSGHTCLLVQIEDYRIPEDATGAVLGSDDVWLLNNHAQKNVDKYEALKSSPFAAIDFEFSVRNEGVTPELAYLEPDQLPYGMTLTVTPADTTIPAMSTVRFRCRLQLDDTIIEAGCENDQRFRIHAWREDPESSARWGGVEYEIRPRQRTAVNLRGTWDYDQTVRFSGTVSPDPGGGSVKIRVEFESKPAKWMTLAVGAGGAFEWSGMAPSGTFSAEGVAWFDGNRMFGTARSQLARTQHPPIIR</sequence>
<comment type="caution">
    <text evidence="1">The sequence shown here is derived from an EMBL/GenBank/DDBJ whole genome shotgun (WGS) entry which is preliminary data.</text>
</comment>
<dbReference type="EMBL" id="VRSX01000006">
    <property type="protein sequence ID" value="TXK08809.1"/>
    <property type="molecule type" value="Genomic_DNA"/>
</dbReference>
<gene>
    <name evidence="1" type="ORF">FVP74_11985</name>
</gene>